<accession>A0A147BU19</accession>
<dbReference type="EMBL" id="GEGO01001176">
    <property type="protein sequence ID" value="JAR94228.1"/>
    <property type="molecule type" value="Transcribed_RNA"/>
</dbReference>
<reference evidence="1" key="1">
    <citation type="journal article" date="2018" name="PLoS Negl. Trop. Dis.">
        <title>Sialome diversity of ticks revealed by RNAseq of single tick salivary glands.</title>
        <authorList>
            <person name="Perner J."/>
            <person name="Kropackova S."/>
            <person name="Kopacek P."/>
            <person name="Ribeiro J.M."/>
        </authorList>
    </citation>
    <scope>NUCLEOTIDE SEQUENCE</scope>
    <source>
        <strain evidence="1">Siblings of single egg batch collected in Ceske Budejovice</strain>
        <tissue evidence="1">Salivary glands</tissue>
    </source>
</reference>
<evidence type="ECO:0000313" key="1">
    <source>
        <dbReference type="EMBL" id="JAR94228.1"/>
    </source>
</evidence>
<sequence>MCSVPAQPLRLRYASSCCGVLPGCCCQATDGVPVCWCAGCVTPWAAWCVARPTRWWEACWPGPVWQPSGKPSSTCTRLPQSTVAQRSANQRVFVCRTAGRGRALTL</sequence>
<name>A0A147BU19_IXORI</name>
<organism evidence="1">
    <name type="scientific">Ixodes ricinus</name>
    <name type="common">Common tick</name>
    <name type="synonym">Acarus ricinus</name>
    <dbReference type="NCBI Taxonomy" id="34613"/>
    <lineage>
        <taxon>Eukaryota</taxon>
        <taxon>Metazoa</taxon>
        <taxon>Ecdysozoa</taxon>
        <taxon>Arthropoda</taxon>
        <taxon>Chelicerata</taxon>
        <taxon>Arachnida</taxon>
        <taxon>Acari</taxon>
        <taxon>Parasitiformes</taxon>
        <taxon>Ixodida</taxon>
        <taxon>Ixodoidea</taxon>
        <taxon>Ixodidae</taxon>
        <taxon>Ixodinae</taxon>
        <taxon>Ixodes</taxon>
    </lineage>
</organism>
<proteinExistence type="predicted"/>
<dbReference type="AlphaFoldDB" id="A0A147BU19"/>
<protein>
    <submittedName>
        <fullName evidence="1">Putative secreted protein</fullName>
    </submittedName>
</protein>